<dbReference type="Pfam" id="PF01656">
    <property type="entry name" value="CbiA"/>
    <property type="match status" value="1"/>
</dbReference>
<dbReference type="NCBIfam" id="NF002204">
    <property type="entry name" value="PRK01077.1"/>
    <property type="match status" value="1"/>
</dbReference>
<evidence type="ECO:0000256" key="6">
    <source>
        <dbReference type="ARBA" id="ARBA00022962"/>
    </source>
</evidence>
<comment type="domain">
    <text evidence="7">Comprises of two domains. The C-terminal domain contains the binding site for glutamine and catalyzes the hydrolysis of this substrate to glutamate and ammonia. The N-terminal domain is anticipated to bind ATP and cobyrinate and catalyzes the ultimate synthesis of the diamide product. The ammonia produced via the glutaminase domain is probably translocated to the adjacent domain via a molecular tunnel, where it reacts with an activated intermediate.</text>
</comment>
<dbReference type="OrthoDB" id="9764035at2"/>
<comment type="catalytic activity">
    <reaction evidence="7">
        <text>cob(II)yrinate + 2 L-glutamine + 2 ATP + 2 H2O = cob(II)yrinate a,c diamide + 2 L-glutamate + 2 ADP + 2 phosphate + 2 H(+)</text>
        <dbReference type="Rhea" id="RHEA:26289"/>
        <dbReference type="ChEBI" id="CHEBI:15377"/>
        <dbReference type="ChEBI" id="CHEBI:15378"/>
        <dbReference type="ChEBI" id="CHEBI:29985"/>
        <dbReference type="ChEBI" id="CHEBI:30616"/>
        <dbReference type="ChEBI" id="CHEBI:43474"/>
        <dbReference type="ChEBI" id="CHEBI:58359"/>
        <dbReference type="ChEBI" id="CHEBI:58537"/>
        <dbReference type="ChEBI" id="CHEBI:58894"/>
        <dbReference type="ChEBI" id="CHEBI:456216"/>
        <dbReference type="EC" id="6.3.5.11"/>
    </reaction>
</comment>
<dbReference type="Pfam" id="PF07685">
    <property type="entry name" value="GATase_3"/>
    <property type="match status" value="1"/>
</dbReference>
<dbReference type="CDD" id="cd05388">
    <property type="entry name" value="CobB_N"/>
    <property type="match status" value="1"/>
</dbReference>
<evidence type="ECO:0000256" key="7">
    <source>
        <dbReference type="HAMAP-Rule" id="MF_00027"/>
    </source>
</evidence>
<feature type="domain" description="CobQ/CobB/MinD/ParA nucleotide binding" evidence="8">
    <location>
        <begin position="4"/>
        <end position="186"/>
    </location>
</feature>
<comment type="caution">
    <text evidence="10">The sequence shown here is derived from an EMBL/GenBank/DDBJ whole genome shotgun (WGS) entry which is preliminary data.</text>
</comment>
<comment type="pathway">
    <text evidence="7">Cofactor biosynthesis; adenosylcobalamin biosynthesis; cob(II)yrinate a,c-diamide from sirohydrochlorin (anaerobic route): step 10/10.</text>
</comment>
<comment type="similarity">
    <text evidence="7">Belongs to the CobB/CbiA family.</text>
</comment>
<accession>L1Q3M8</accession>
<dbReference type="UniPathway" id="UPA00148">
    <property type="reaction ID" value="UER00231"/>
</dbReference>
<dbReference type="PROSITE" id="PS51274">
    <property type="entry name" value="GATASE_COBBQ"/>
    <property type="match status" value="1"/>
</dbReference>
<evidence type="ECO:0000259" key="9">
    <source>
        <dbReference type="Pfam" id="PF07685"/>
    </source>
</evidence>
<feature type="site" description="Increases nucleophilicity of active site Cys" evidence="7">
    <location>
        <position position="412"/>
    </location>
</feature>
<dbReference type="STRING" id="545697.HMPREF0216_03179"/>
<dbReference type="NCBIfam" id="TIGR00379">
    <property type="entry name" value="cobB"/>
    <property type="match status" value="1"/>
</dbReference>
<dbReference type="Proteomes" id="UP000010420">
    <property type="component" value="Unassembled WGS sequence"/>
</dbReference>
<comment type="miscellaneous">
    <text evidence="7">The a and c carboxylates of cobyrinate are activated for nucleophilic attack via formation of a phosphorylated intermediate by ATP. CbiA catalyzes first the amidation of the c-carboxylate, and then that of the a-carboxylate.</text>
</comment>
<evidence type="ECO:0000256" key="3">
    <source>
        <dbReference type="ARBA" id="ARBA00022741"/>
    </source>
</evidence>
<dbReference type="eggNOG" id="COG1797">
    <property type="taxonomic scope" value="Bacteria"/>
</dbReference>
<dbReference type="CDD" id="cd03130">
    <property type="entry name" value="GATase1_CobB"/>
    <property type="match status" value="1"/>
</dbReference>
<dbReference type="RefSeq" id="WP_005215831.1">
    <property type="nucleotide sequence ID" value="NZ_KB291706.1"/>
</dbReference>
<organism evidence="10 11">
    <name type="scientific">Clostridium celatum DSM 1785</name>
    <dbReference type="NCBI Taxonomy" id="545697"/>
    <lineage>
        <taxon>Bacteria</taxon>
        <taxon>Bacillati</taxon>
        <taxon>Bacillota</taxon>
        <taxon>Clostridia</taxon>
        <taxon>Eubacteriales</taxon>
        <taxon>Clostridiaceae</taxon>
        <taxon>Clostridium</taxon>
    </lineage>
</organism>
<keyword evidence="6 7" id="KW-0315">Glutamine amidotransferase</keyword>
<name>L1Q3M8_9CLOT</name>
<evidence type="ECO:0000259" key="8">
    <source>
        <dbReference type="Pfam" id="PF01656"/>
    </source>
</evidence>
<keyword evidence="2 7" id="KW-0436">Ligase</keyword>
<dbReference type="HAMAP" id="MF_00027">
    <property type="entry name" value="CobB_CbiA"/>
    <property type="match status" value="1"/>
</dbReference>
<proteinExistence type="inferred from homology"/>
<keyword evidence="11" id="KW-1185">Reference proteome</keyword>
<evidence type="ECO:0000256" key="1">
    <source>
        <dbReference type="ARBA" id="ARBA00001946"/>
    </source>
</evidence>
<evidence type="ECO:0000256" key="2">
    <source>
        <dbReference type="ARBA" id="ARBA00022598"/>
    </source>
</evidence>
<dbReference type="HOGENOM" id="CLU_022752_2_0_9"/>
<dbReference type="EC" id="6.3.5.11" evidence="7"/>
<gene>
    <name evidence="7" type="primary">cbiA</name>
    <name evidence="10" type="ORF">HMPREF0216_03179</name>
</gene>
<dbReference type="InterPro" id="IPR027417">
    <property type="entry name" value="P-loop_NTPase"/>
</dbReference>
<keyword evidence="3 7" id="KW-0547">Nucleotide-binding</keyword>
<dbReference type="PANTHER" id="PTHR43873:SF1">
    <property type="entry name" value="COBYRINATE A,C-DIAMIDE SYNTHASE"/>
    <property type="match status" value="1"/>
</dbReference>
<comment type="cofactor">
    <cofactor evidence="1 7">
        <name>Mg(2+)</name>
        <dbReference type="ChEBI" id="CHEBI:18420"/>
    </cofactor>
</comment>
<evidence type="ECO:0000313" key="10">
    <source>
        <dbReference type="EMBL" id="EKY22588.1"/>
    </source>
</evidence>
<dbReference type="PANTHER" id="PTHR43873">
    <property type="entry name" value="COBYRINATE A,C-DIAMIDE SYNTHASE"/>
    <property type="match status" value="1"/>
</dbReference>
<sequence length="434" mass="48871">MKTIMISSNCSGGGKTTFTLGLMKALRNRGYDVQGYKCGPDYIDTAFHTAVTGKASRNLDIHLTGEDGVRAIFSRGASDLAVIEGAMGIYDGKGITEEGSAYSISKLLDDVPIVLVITPKAQSTTLAAEIKGIKEFKNANIAGVVLNCISEGYYQLLKKSIEYNCNLKVYGYIPKNEEIKLGSRHLGLVQSIEIDNLNEKLDVCASLIEEYIDFDSLIEDFKEVKKYEDKYHIENRYIKIAVAKDEAFNFYYKENLELLEEVGQVVYFSPLKDKVLPKNIDFLYLGGGYPEVFKEELSNNKSMLNSIKSALDNGLRCYAECGGLMYLTEAIDNVSMVGFFKGNSEMTTRLNRFGYATVNINNLKINCHEFHKSKVNSEEKTLYKVEKIGYDENLITWQCGYNKKNTLAGYPHTHFFGNLEFLKYILGDKKKEIY</sequence>
<dbReference type="EMBL" id="AMEZ01000121">
    <property type="protein sequence ID" value="EKY22588.1"/>
    <property type="molecule type" value="Genomic_DNA"/>
</dbReference>
<dbReference type="PATRIC" id="fig|545697.3.peg.3112"/>
<dbReference type="GO" id="GO:0009236">
    <property type="term" value="P:cobalamin biosynthetic process"/>
    <property type="evidence" value="ECO:0007669"/>
    <property type="project" value="UniProtKB-UniRule"/>
</dbReference>
<dbReference type="SUPFAM" id="SSF52317">
    <property type="entry name" value="Class I glutamine amidotransferase-like"/>
    <property type="match status" value="1"/>
</dbReference>
<reference evidence="10 11" key="1">
    <citation type="submission" date="2012-05" db="EMBL/GenBank/DDBJ databases">
        <authorList>
            <person name="Weinstock G."/>
            <person name="Sodergren E."/>
            <person name="Lobos E.A."/>
            <person name="Fulton L."/>
            <person name="Fulton R."/>
            <person name="Courtney L."/>
            <person name="Fronick C."/>
            <person name="O'Laughlin M."/>
            <person name="Godfrey J."/>
            <person name="Wilson R.M."/>
            <person name="Miner T."/>
            <person name="Farmer C."/>
            <person name="Delehaunty K."/>
            <person name="Cordes M."/>
            <person name="Minx P."/>
            <person name="Tomlinson C."/>
            <person name="Chen J."/>
            <person name="Wollam A."/>
            <person name="Pepin K.H."/>
            <person name="Bhonagiri V."/>
            <person name="Zhang X."/>
            <person name="Suruliraj S."/>
            <person name="Warren W."/>
            <person name="Mitreva M."/>
            <person name="Mardis E.R."/>
            <person name="Wilson R.K."/>
        </authorList>
    </citation>
    <scope>NUCLEOTIDE SEQUENCE [LARGE SCALE GENOMIC DNA]</scope>
    <source>
        <strain evidence="10 11">DSM 1785</strain>
    </source>
</reference>
<comment type="function">
    <text evidence="7">Catalyzes the ATP-dependent amidation of the two carboxylate groups at positions a and c of cobyrinate, using either L-glutamine or ammonia as the nitrogen source.</text>
</comment>
<keyword evidence="7" id="KW-0169">Cobalamin biosynthesis</keyword>
<keyword evidence="4 7" id="KW-0067">ATP-binding</keyword>
<evidence type="ECO:0000256" key="5">
    <source>
        <dbReference type="ARBA" id="ARBA00022842"/>
    </source>
</evidence>
<keyword evidence="5 7" id="KW-0460">Magnesium</keyword>
<feature type="active site" description="Nucleophile" evidence="7">
    <location>
        <position position="321"/>
    </location>
</feature>
<dbReference type="Gene3D" id="3.40.50.880">
    <property type="match status" value="1"/>
</dbReference>
<dbReference type="Gene3D" id="3.40.50.300">
    <property type="entry name" value="P-loop containing nucleotide triphosphate hydrolases"/>
    <property type="match status" value="1"/>
</dbReference>
<feature type="domain" description="CobB/CobQ-like glutamine amidotransferase" evidence="9">
    <location>
        <begin position="239"/>
        <end position="417"/>
    </location>
</feature>
<dbReference type="GO" id="GO:0005524">
    <property type="term" value="F:ATP binding"/>
    <property type="evidence" value="ECO:0007669"/>
    <property type="project" value="UniProtKB-UniRule"/>
</dbReference>
<evidence type="ECO:0000313" key="11">
    <source>
        <dbReference type="Proteomes" id="UP000010420"/>
    </source>
</evidence>
<protein>
    <recommendedName>
        <fullName evidence="7">Cobyrinate a,c-diamide synthase</fullName>
        <ecNumber evidence="7">6.3.5.11</ecNumber>
    </recommendedName>
    <alternativeName>
        <fullName evidence="7">Cobyrinic acid a,c-diamide synthetase</fullName>
    </alternativeName>
</protein>
<dbReference type="InterPro" id="IPR004484">
    <property type="entry name" value="CbiA/CobB_synth"/>
</dbReference>
<dbReference type="InterPro" id="IPR002586">
    <property type="entry name" value="CobQ/CobB/MinD/ParA_Nub-bd_dom"/>
</dbReference>
<dbReference type="GO" id="GO:0042242">
    <property type="term" value="F:cobyrinic acid a,c-diamide synthase activity"/>
    <property type="evidence" value="ECO:0007669"/>
    <property type="project" value="UniProtKB-UniRule"/>
</dbReference>
<dbReference type="SUPFAM" id="SSF52540">
    <property type="entry name" value="P-loop containing nucleoside triphosphate hydrolases"/>
    <property type="match status" value="1"/>
</dbReference>
<dbReference type="InterPro" id="IPR011698">
    <property type="entry name" value="GATase_3"/>
</dbReference>
<evidence type="ECO:0000256" key="4">
    <source>
        <dbReference type="ARBA" id="ARBA00022840"/>
    </source>
</evidence>
<dbReference type="InterPro" id="IPR029062">
    <property type="entry name" value="Class_I_gatase-like"/>
</dbReference>
<dbReference type="AlphaFoldDB" id="L1Q3M8"/>